<feature type="transmembrane region" description="Helical" evidence="5">
    <location>
        <begin position="109"/>
        <end position="126"/>
    </location>
</feature>
<feature type="transmembrane region" description="Helical" evidence="5">
    <location>
        <begin position="34"/>
        <end position="56"/>
    </location>
</feature>
<keyword evidence="2 5" id="KW-0812">Transmembrane</keyword>
<sequence length="202" mass="21525">MSQRPTLLKLLELSARRPQEAMQTVKAMQLSSPVAWQVFALVLVIELIFAHILGLLLGPVETPEGALGPALALNPVLLGAIQGCLLILMVFGIHWVGRAFGGTGRLEDAILLMALLQFALIVLQAFEILLIVIVPALAAGVLLFNIFAFFYLLTSFTTALHGFTRPPLVFLGILLTGLGAIFALSILLAIIGVTIPGTPPNV</sequence>
<name>A0A1N6F3Y3_9RHOB</name>
<dbReference type="OrthoDB" id="7688451at2"/>
<reference evidence="8" key="1">
    <citation type="submission" date="2016-11" db="EMBL/GenBank/DDBJ databases">
        <authorList>
            <person name="Varghese N."/>
            <person name="Submissions S."/>
        </authorList>
    </citation>
    <scope>NUCLEOTIDE SEQUENCE [LARGE SCALE GENOMIC DNA]</scope>
    <source>
        <strain evidence="8">DSM 29440</strain>
    </source>
</reference>
<keyword evidence="8" id="KW-1185">Reference proteome</keyword>
<organism evidence="7 8">
    <name type="scientific">Vannielia litorea</name>
    <dbReference type="NCBI Taxonomy" id="1217970"/>
    <lineage>
        <taxon>Bacteria</taxon>
        <taxon>Pseudomonadati</taxon>
        <taxon>Pseudomonadota</taxon>
        <taxon>Alphaproteobacteria</taxon>
        <taxon>Rhodobacterales</taxon>
        <taxon>Paracoccaceae</taxon>
        <taxon>Vannielia</taxon>
    </lineage>
</organism>
<feature type="transmembrane region" description="Helical" evidence="5">
    <location>
        <begin position="132"/>
        <end position="156"/>
    </location>
</feature>
<evidence type="ECO:0000256" key="2">
    <source>
        <dbReference type="ARBA" id="ARBA00022692"/>
    </source>
</evidence>
<gene>
    <name evidence="7" type="ORF">SAMN05444002_1349</name>
</gene>
<keyword evidence="4 5" id="KW-0472">Membrane</keyword>
<dbReference type="GO" id="GO:0016020">
    <property type="term" value="C:membrane"/>
    <property type="evidence" value="ECO:0007669"/>
    <property type="project" value="UniProtKB-SubCell"/>
</dbReference>
<dbReference type="RefSeq" id="WP_074255433.1">
    <property type="nucleotide sequence ID" value="NZ_FSRL01000001.1"/>
</dbReference>
<protein>
    <recommendedName>
        <fullName evidence="6">Yip1 domain-containing protein</fullName>
    </recommendedName>
</protein>
<evidence type="ECO:0000313" key="7">
    <source>
        <dbReference type="EMBL" id="SIN89971.1"/>
    </source>
</evidence>
<dbReference type="Proteomes" id="UP000184932">
    <property type="component" value="Unassembled WGS sequence"/>
</dbReference>
<evidence type="ECO:0000259" key="6">
    <source>
        <dbReference type="Pfam" id="PF04893"/>
    </source>
</evidence>
<dbReference type="InterPro" id="IPR006977">
    <property type="entry name" value="Yip1_dom"/>
</dbReference>
<feature type="transmembrane region" description="Helical" evidence="5">
    <location>
        <begin position="168"/>
        <end position="195"/>
    </location>
</feature>
<accession>A0A1N6F3Y3</accession>
<evidence type="ECO:0000256" key="3">
    <source>
        <dbReference type="ARBA" id="ARBA00022989"/>
    </source>
</evidence>
<feature type="domain" description="Yip1" evidence="6">
    <location>
        <begin position="16"/>
        <end position="185"/>
    </location>
</feature>
<dbReference type="EMBL" id="FSRL01000001">
    <property type="protein sequence ID" value="SIN89971.1"/>
    <property type="molecule type" value="Genomic_DNA"/>
</dbReference>
<dbReference type="Pfam" id="PF04893">
    <property type="entry name" value="Yip1"/>
    <property type="match status" value="1"/>
</dbReference>
<feature type="transmembrane region" description="Helical" evidence="5">
    <location>
        <begin position="76"/>
        <end position="97"/>
    </location>
</feature>
<comment type="subcellular location">
    <subcellularLocation>
        <location evidence="1">Membrane</location>
        <topology evidence="1">Multi-pass membrane protein</topology>
    </subcellularLocation>
</comment>
<evidence type="ECO:0000256" key="4">
    <source>
        <dbReference type="ARBA" id="ARBA00023136"/>
    </source>
</evidence>
<evidence type="ECO:0000256" key="1">
    <source>
        <dbReference type="ARBA" id="ARBA00004141"/>
    </source>
</evidence>
<evidence type="ECO:0000256" key="5">
    <source>
        <dbReference type="SAM" id="Phobius"/>
    </source>
</evidence>
<dbReference type="AlphaFoldDB" id="A0A1N6F3Y3"/>
<dbReference type="STRING" id="1217970.SAMN05444002_1349"/>
<keyword evidence="3 5" id="KW-1133">Transmembrane helix</keyword>
<proteinExistence type="predicted"/>
<evidence type="ECO:0000313" key="8">
    <source>
        <dbReference type="Proteomes" id="UP000184932"/>
    </source>
</evidence>